<proteinExistence type="predicted"/>
<dbReference type="AlphaFoldDB" id="A0A426XUI9"/>
<dbReference type="EMBL" id="AMZH03017321">
    <property type="protein sequence ID" value="RRT43172.1"/>
    <property type="molecule type" value="Genomic_DNA"/>
</dbReference>
<reference evidence="1 2" key="1">
    <citation type="journal article" date="2014" name="Agronomy (Basel)">
        <title>A Draft Genome Sequence for Ensete ventricosum, the Drought-Tolerant Tree Against Hunger.</title>
        <authorList>
            <person name="Harrison J."/>
            <person name="Moore K.A."/>
            <person name="Paszkiewicz K."/>
            <person name="Jones T."/>
            <person name="Grant M."/>
            <person name="Ambacheew D."/>
            <person name="Muzemil S."/>
            <person name="Studholme D.J."/>
        </authorList>
    </citation>
    <scope>NUCLEOTIDE SEQUENCE [LARGE SCALE GENOMIC DNA]</scope>
</reference>
<comment type="caution">
    <text evidence="1">The sequence shown here is derived from an EMBL/GenBank/DDBJ whole genome shotgun (WGS) entry which is preliminary data.</text>
</comment>
<sequence length="51" mass="5928">MKKCDGHKVCVKSRSNSSFDRFFYTSEIQNSGNSQCIRPCEGVRARFHEKK</sequence>
<gene>
    <name evidence="1" type="ORF">B296_00050305</name>
</gene>
<accession>A0A426XUI9</accession>
<organism evidence="1 2">
    <name type="scientific">Ensete ventricosum</name>
    <name type="common">Abyssinian banana</name>
    <name type="synonym">Musa ensete</name>
    <dbReference type="NCBI Taxonomy" id="4639"/>
    <lineage>
        <taxon>Eukaryota</taxon>
        <taxon>Viridiplantae</taxon>
        <taxon>Streptophyta</taxon>
        <taxon>Embryophyta</taxon>
        <taxon>Tracheophyta</taxon>
        <taxon>Spermatophyta</taxon>
        <taxon>Magnoliopsida</taxon>
        <taxon>Liliopsida</taxon>
        <taxon>Zingiberales</taxon>
        <taxon>Musaceae</taxon>
        <taxon>Ensete</taxon>
    </lineage>
</organism>
<evidence type="ECO:0000313" key="2">
    <source>
        <dbReference type="Proteomes" id="UP000287651"/>
    </source>
</evidence>
<protein>
    <submittedName>
        <fullName evidence="1">Uncharacterized protein</fullName>
    </submittedName>
</protein>
<dbReference type="Proteomes" id="UP000287651">
    <property type="component" value="Unassembled WGS sequence"/>
</dbReference>
<evidence type="ECO:0000313" key="1">
    <source>
        <dbReference type="EMBL" id="RRT43172.1"/>
    </source>
</evidence>
<name>A0A426XUI9_ENSVE</name>